<evidence type="ECO:0000256" key="7">
    <source>
        <dbReference type="ARBA" id="ARBA00022839"/>
    </source>
</evidence>
<dbReference type="Gene3D" id="3.10.20.580">
    <property type="match status" value="1"/>
</dbReference>
<evidence type="ECO:0000313" key="14">
    <source>
        <dbReference type="EMBL" id="OGY24157.1"/>
    </source>
</evidence>
<dbReference type="EMBL" id="MHCP01000015">
    <property type="protein sequence ID" value="OGY24157.1"/>
    <property type="molecule type" value="Genomic_DNA"/>
</dbReference>
<dbReference type="InterPro" id="IPR001279">
    <property type="entry name" value="Metallo-B-lactamas"/>
</dbReference>
<keyword evidence="12" id="KW-0106">Calcium</keyword>
<dbReference type="PANTHER" id="PTHR43694">
    <property type="entry name" value="RIBONUCLEASE J"/>
    <property type="match status" value="1"/>
</dbReference>
<organism evidence="14 15">
    <name type="scientific">Candidatus Woykebacteria bacterium RBG_13_40_15</name>
    <dbReference type="NCBI Taxonomy" id="1802593"/>
    <lineage>
        <taxon>Bacteria</taxon>
        <taxon>Candidatus Woykeibacteriota</taxon>
    </lineage>
</organism>
<feature type="binding site" evidence="12">
    <location>
        <position position="86"/>
    </location>
    <ligand>
        <name>Zn(2+)</name>
        <dbReference type="ChEBI" id="CHEBI:29105"/>
        <label>1</label>
        <note>catalytic</note>
    </ligand>
</feature>
<dbReference type="GO" id="GO:0004521">
    <property type="term" value="F:RNA endonuclease activity"/>
    <property type="evidence" value="ECO:0007669"/>
    <property type="project" value="UniProtKB-UniRule"/>
</dbReference>
<dbReference type="Pfam" id="PF22505">
    <property type="entry name" value="RNase_J_b_CASP"/>
    <property type="match status" value="1"/>
</dbReference>
<keyword evidence="7 9" id="KW-0269">Exonuclease</keyword>
<keyword evidence="2 9" id="KW-0540">Nuclease</keyword>
<evidence type="ECO:0000313" key="15">
    <source>
        <dbReference type="Proteomes" id="UP000176631"/>
    </source>
</evidence>
<name>A0A1G1WA08_9BACT</name>
<comment type="cofactor">
    <cofactor evidence="12">
        <name>Zn(2+)</name>
        <dbReference type="ChEBI" id="CHEBI:29105"/>
    </cofactor>
    <text evidence="12">Binds 2 Zn(2+) ions per subunit. It is not clear if Zn(2+) or Mg(2+) is physiologically important.</text>
</comment>
<dbReference type="InterPro" id="IPR030854">
    <property type="entry name" value="RNase_J_bac"/>
</dbReference>
<comment type="subcellular location">
    <subcellularLocation>
        <location evidence="9">Cytoplasm</location>
    </subcellularLocation>
</comment>
<dbReference type="InterPro" id="IPR042173">
    <property type="entry name" value="RNase_J_2"/>
</dbReference>
<dbReference type="Pfam" id="PF07521">
    <property type="entry name" value="RMMBL"/>
    <property type="match status" value="1"/>
</dbReference>
<dbReference type="InterPro" id="IPR041636">
    <property type="entry name" value="RNase_J_C"/>
</dbReference>
<comment type="subunit">
    <text evidence="9">Homodimer, may be a subunit of the RNA degradosome.</text>
</comment>
<evidence type="ECO:0000256" key="6">
    <source>
        <dbReference type="ARBA" id="ARBA00022833"/>
    </source>
</evidence>
<dbReference type="SUPFAM" id="SSF56281">
    <property type="entry name" value="Metallo-hydrolase/oxidoreductase"/>
    <property type="match status" value="1"/>
</dbReference>
<dbReference type="GO" id="GO:0008270">
    <property type="term" value="F:zinc ion binding"/>
    <property type="evidence" value="ECO:0007669"/>
    <property type="project" value="InterPro"/>
</dbReference>
<evidence type="ECO:0000256" key="3">
    <source>
        <dbReference type="ARBA" id="ARBA00022723"/>
    </source>
</evidence>
<dbReference type="Proteomes" id="UP000176631">
    <property type="component" value="Unassembled WGS sequence"/>
</dbReference>
<evidence type="ECO:0000259" key="13">
    <source>
        <dbReference type="SMART" id="SM00849"/>
    </source>
</evidence>
<dbReference type="Gene3D" id="3.40.50.10710">
    <property type="entry name" value="Metallo-hydrolase/oxidoreductase"/>
    <property type="match status" value="1"/>
</dbReference>
<keyword evidence="6 12" id="KW-0862">Zinc</keyword>
<dbReference type="STRING" id="1802593.A2172_01270"/>
<dbReference type="PIRSF" id="PIRSF004803">
    <property type="entry name" value="RnjA"/>
    <property type="match status" value="1"/>
</dbReference>
<evidence type="ECO:0000256" key="11">
    <source>
        <dbReference type="PIRSR" id="PIRSR004803-2"/>
    </source>
</evidence>
<feature type="active site" description="Proton acceptor" evidence="10">
    <location>
        <position position="380"/>
    </location>
</feature>
<dbReference type="InterPro" id="IPR011108">
    <property type="entry name" value="RMMBL"/>
</dbReference>
<dbReference type="AlphaFoldDB" id="A0A1G1WA08"/>
<feature type="binding site" evidence="12">
    <location>
        <position position="59"/>
    </location>
    <ligand>
        <name>Ca(2+)</name>
        <dbReference type="ChEBI" id="CHEBI:29108"/>
    </ligand>
</feature>
<feature type="binding site" evidence="11">
    <location>
        <begin position="243"/>
        <end position="245"/>
    </location>
    <ligand>
        <name>substrate</name>
    </ligand>
</feature>
<feature type="binding site" evidence="12">
    <location>
        <position position="88"/>
    </location>
    <ligand>
        <name>Zn(2+)</name>
        <dbReference type="ChEBI" id="CHEBI:29105"/>
        <label>1</label>
        <note>catalytic</note>
    </ligand>
</feature>
<comment type="cofactor">
    <cofactor evidence="12">
        <name>Ca(2+)</name>
        <dbReference type="ChEBI" id="CHEBI:29108"/>
    </cofactor>
    <text evidence="12">Binds 1 Ca(2+) cation per subunit. Seen in 1 crystal structure, it is not clear if it is physiologically important.</text>
</comment>
<proteinExistence type="inferred from homology"/>
<dbReference type="SMART" id="SM00849">
    <property type="entry name" value="Lactamase_B"/>
    <property type="match status" value="1"/>
</dbReference>
<sequence>MSKKFKLNENRSYYGRGKLKFLPLGGNGQVTKNMFVYEYGSDILLIDCGMGFPSEMLYGVDMVIPDISYLADKRNKIRAFLITHGHEDHIGALPYIIDKISVPIYATKLTIGLIKARLKEAGKLNFANFVQVEPGKRYQIGSFSVEPFQVSHSIPDSVGYYLSTPLGSFVHTGDYKFDWSPIDGRTTDVERLTEYGKKGVLALMSDCLRSEKPGTTLSEADIGKNFEEAMRETSGRVIITTFSSNVSRIQQGIDASIKNNRKVSIAGRSMEQNVKVAIDLGYLKIPKDVVVGLNQIDKIPDRNLTLIVAGSQGQPGSSLSRIAASEHKFINIKKGDLIIFSADPIPGNQDSVYEMIDNLSKLGAIIKYSDITSDFHVSGHASQSELMLMLSLVRPKYLVPISGMHRQMQQYALLARGNGIPSQNIFVVDEGGLIEFDEHGARTCGEVETTNVFVDGIGVGDVGSIVLRDRKTLAEEGIVVVIITIHKKTSQLIEEPEIVSRGFVYMRESEDLMKEAVKVVKKSIGNNGRIKNWMVIRERVTEDLEKFLFQKTARRPMVLPVIIDV</sequence>
<dbReference type="HAMAP" id="MF_01491">
    <property type="entry name" value="RNase_J_bact"/>
    <property type="match status" value="1"/>
</dbReference>
<keyword evidence="8 9" id="KW-0694">RNA-binding</keyword>
<comment type="function">
    <text evidence="9">An RNase that has 5'-3' exonuclease and possibly endonuclease activity. Involved in maturation of rRNA and in some organisms also mRNA maturation and/or decay.</text>
</comment>
<dbReference type="NCBIfam" id="TIGR00649">
    <property type="entry name" value="MG423"/>
    <property type="match status" value="1"/>
</dbReference>
<accession>A0A1G1WA08</accession>
<evidence type="ECO:0000256" key="8">
    <source>
        <dbReference type="ARBA" id="ARBA00022884"/>
    </source>
</evidence>
<comment type="caution">
    <text evidence="14">The sequence shown here is derived from an EMBL/GenBank/DDBJ whole genome shotgun (WGS) entry which is preliminary data.</text>
</comment>
<feature type="binding site" evidence="12">
    <location>
        <position position="84"/>
    </location>
    <ligand>
        <name>Zn(2+)</name>
        <dbReference type="ChEBI" id="CHEBI:29105"/>
        <label>1</label>
        <note>catalytic</note>
    </ligand>
</feature>
<dbReference type="PANTHER" id="PTHR43694:SF1">
    <property type="entry name" value="RIBONUCLEASE J"/>
    <property type="match status" value="1"/>
</dbReference>
<feature type="binding site" evidence="12">
    <location>
        <position position="61"/>
    </location>
    <ligand>
        <name>Ca(2+)</name>
        <dbReference type="ChEBI" id="CHEBI:29108"/>
    </ligand>
</feature>
<keyword evidence="3 12" id="KW-0479">Metal-binding</keyword>
<evidence type="ECO:0000256" key="9">
    <source>
        <dbReference type="HAMAP-Rule" id="MF_01491"/>
    </source>
</evidence>
<dbReference type="GO" id="GO:0006364">
    <property type="term" value="P:rRNA processing"/>
    <property type="evidence" value="ECO:0007669"/>
    <property type="project" value="UniProtKB-UniRule"/>
</dbReference>
<feature type="binding site" evidence="12">
    <location>
        <position position="152"/>
    </location>
    <ligand>
        <name>Zn(2+)</name>
        <dbReference type="ChEBI" id="CHEBI:29105"/>
        <label>1</label>
        <note>catalytic</note>
    </ligand>
</feature>
<dbReference type="EC" id="3.1.-.-" evidence="9"/>
<evidence type="ECO:0000256" key="1">
    <source>
        <dbReference type="ARBA" id="ARBA00022490"/>
    </source>
</evidence>
<keyword evidence="5 9" id="KW-0378">Hydrolase</keyword>
<dbReference type="CDD" id="cd07714">
    <property type="entry name" value="RNaseJ_MBL-fold"/>
    <property type="match status" value="1"/>
</dbReference>
<feature type="domain" description="Metallo-beta-lactamase" evidence="13">
    <location>
        <begin position="31"/>
        <end position="226"/>
    </location>
</feature>
<feature type="binding site" evidence="12">
    <location>
        <position position="89"/>
    </location>
    <ligand>
        <name>Zn(2+)</name>
        <dbReference type="ChEBI" id="CHEBI:29105"/>
        <label>1</label>
        <note>catalytic</note>
    </ligand>
</feature>
<evidence type="ECO:0000256" key="10">
    <source>
        <dbReference type="PIRSR" id="PIRSR004803-1"/>
    </source>
</evidence>
<evidence type="ECO:0000256" key="4">
    <source>
        <dbReference type="ARBA" id="ARBA00022759"/>
    </source>
</evidence>
<feature type="active site" description="Proton donor" evidence="10">
    <location>
        <position position="206"/>
    </location>
</feature>
<evidence type="ECO:0000256" key="2">
    <source>
        <dbReference type="ARBA" id="ARBA00022722"/>
    </source>
</evidence>
<evidence type="ECO:0000256" key="5">
    <source>
        <dbReference type="ARBA" id="ARBA00022801"/>
    </source>
</evidence>
<dbReference type="GO" id="GO:0004534">
    <property type="term" value="F:5'-3' RNA exonuclease activity"/>
    <property type="evidence" value="ECO:0007669"/>
    <property type="project" value="UniProtKB-UniRule"/>
</dbReference>
<dbReference type="Pfam" id="PF17770">
    <property type="entry name" value="RNase_J_C"/>
    <property type="match status" value="1"/>
</dbReference>
<dbReference type="Pfam" id="PF00753">
    <property type="entry name" value="Lactamase_B"/>
    <property type="match status" value="1"/>
</dbReference>
<keyword evidence="1 9" id="KW-0963">Cytoplasm</keyword>
<feature type="binding site" evidence="9 11">
    <location>
        <begin position="376"/>
        <end position="380"/>
    </location>
    <ligand>
        <name>substrate</name>
    </ligand>
</feature>
<gene>
    <name evidence="9" type="primary">rnj</name>
    <name evidence="14" type="ORF">A2172_01270</name>
</gene>
<protein>
    <recommendedName>
        <fullName evidence="9">Ribonuclease J</fullName>
        <shortName evidence="9">RNase J</shortName>
        <ecNumber evidence="9">3.1.-.-</ecNumber>
    </recommendedName>
</protein>
<dbReference type="GO" id="GO:0005737">
    <property type="term" value="C:cytoplasm"/>
    <property type="evidence" value="ECO:0007669"/>
    <property type="project" value="UniProtKB-SubCell"/>
</dbReference>
<keyword evidence="4 9" id="KW-0255">Endonuclease</keyword>
<dbReference type="InterPro" id="IPR055132">
    <property type="entry name" value="RNase_J_b_CASP"/>
</dbReference>
<feature type="binding site" evidence="12">
    <location>
        <position position="455"/>
    </location>
    <ligand>
        <name>Ca(2+)</name>
        <dbReference type="ChEBI" id="CHEBI:29108"/>
    </ligand>
</feature>
<keyword evidence="9" id="KW-0698">rRNA processing</keyword>
<comment type="similarity">
    <text evidence="9">Belongs to the metallo-beta-lactamase superfamily. RNA-metabolizing metallo-beta-lactamase-like family. Bacterial RNase J subfamily.</text>
</comment>
<dbReference type="GO" id="GO:0003723">
    <property type="term" value="F:RNA binding"/>
    <property type="evidence" value="ECO:0007669"/>
    <property type="project" value="UniProtKB-UniRule"/>
</dbReference>
<dbReference type="InterPro" id="IPR036866">
    <property type="entry name" value="RibonucZ/Hydroxyglut_hydro"/>
</dbReference>
<dbReference type="Gene3D" id="3.60.15.10">
    <property type="entry name" value="Ribonuclease Z/Hydroxyacylglutathione hydrolase-like"/>
    <property type="match status" value="1"/>
</dbReference>
<reference evidence="14 15" key="1">
    <citation type="journal article" date="2016" name="Nat. Commun.">
        <title>Thousands of microbial genomes shed light on interconnected biogeochemical processes in an aquifer system.</title>
        <authorList>
            <person name="Anantharaman K."/>
            <person name="Brown C.T."/>
            <person name="Hug L.A."/>
            <person name="Sharon I."/>
            <person name="Castelle C.J."/>
            <person name="Probst A.J."/>
            <person name="Thomas B.C."/>
            <person name="Singh A."/>
            <person name="Wilkins M.J."/>
            <person name="Karaoz U."/>
            <person name="Brodie E.L."/>
            <person name="Williams K.H."/>
            <person name="Hubbard S.S."/>
            <person name="Banfield J.F."/>
        </authorList>
    </citation>
    <scope>NUCLEOTIDE SEQUENCE [LARGE SCALE GENOMIC DNA]</scope>
</reference>
<evidence type="ECO:0000256" key="12">
    <source>
        <dbReference type="PIRSR" id="PIRSR004803-3"/>
    </source>
</evidence>
<feature type="binding site" evidence="12">
    <location>
        <position position="174"/>
    </location>
    <ligand>
        <name>Zn(2+)</name>
        <dbReference type="ChEBI" id="CHEBI:29105"/>
        <label>1</label>
        <note>catalytic</note>
    </ligand>
</feature>
<dbReference type="InterPro" id="IPR004613">
    <property type="entry name" value="RNase_J"/>
</dbReference>